<dbReference type="AlphaFoldDB" id="A0AAD9MQV5"/>
<accession>A0AAD9MQV5</accession>
<comment type="caution">
    <text evidence="1">The sequence shown here is derived from an EMBL/GenBank/DDBJ whole genome shotgun (WGS) entry which is preliminary data.</text>
</comment>
<evidence type="ECO:0000313" key="2">
    <source>
        <dbReference type="Proteomes" id="UP001208570"/>
    </source>
</evidence>
<evidence type="ECO:0000313" key="1">
    <source>
        <dbReference type="EMBL" id="KAK2140426.1"/>
    </source>
</evidence>
<protein>
    <submittedName>
        <fullName evidence="1">Uncharacterized protein</fullName>
    </submittedName>
</protein>
<name>A0AAD9MQV5_9ANNE</name>
<proteinExistence type="predicted"/>
<dbReference type="EMBL" id="JAODUP010001357">
    <property type="protein sequence ID" value="KAK2140426.1"/>
    <property type="molecule type" value="Genomic_DNA"/>
</dbReference>
<dbReference type="Proteomes" id="UP001208570">
    <property type="component" value="Unassembled WGS sequence"/>
</dbReference>
<organism evidence="1 2">
    <name type="scientific">Paralvinella palmiformis</name>
    <dbReference type="NCBI Taxonomy" id="53620"/>
    <lineage>
        <taxon>Eukaryota</taxon>
        <taxon>Metazoa</taxon>
        <taxon>Spiralia</taxon>
        <taxon>Lophotrochozoa</taxon>
        <taxon>Annelida</taxon>
        <taxon>Polychaeta</taxon>
        <taxon>Sedentaria</taxon>
        <taxon>Canalipalpata</taxon>
        <taxon>Terebellida</taxon>
        <taxon>Terebelliformia</taxon>
        <taxon>Alvinellidae</taxon>
        <taxon>Paralvinella</taxon>
    </lineage>
</organism>
<reference evidence="1" key="1">
    <citation type="journal article" date="2023" name="Mol. Biol. Evol.">
        <title>Third-Generation Sequencing Reveals the Adaptive Role of the Epigenome in Three Deep-Sea Polychaetes.</title>
        <authorList>
            <person name="Perez M."/>
            <person name="Aroh O."/>
            <person name="Sun Y."/>
            <person name="Lan Y."/>
            <person name="Juniper S.K."/>
            <person name="Young C.R."/>
            <person name="Angers B."/>
            <person name="Qian P.Y."/>
        </authorList>
    </citation>
    <scope>NUCLEOTIDE SEQUENCE</scope>
    <source>
        <strain evidence="1">P08H-3</strain>
    </source>
</reference>
<sequence length="461" mass="53159">MRDVRAVTAVFQEMGNLFLENTLDLLVLDTRKQTSMAETVYCSSPRGSFFLTKFVEERLELCMKPVTDTLPKNKLPLFRGKLRFPGKADLLHCLKTSLFRAFRGTPDRCDGDCVAWYLWFVWDALQYPEMCRKDRVYNNQEFSEYGTHHSLSIKGHLSSLVGGNLDHRSLPPEWGRKTSIIFIIILPQKIYHFGLESILLYRSAFLGTPDRCDGDCVAWYLWFVWDALQYPEMCRKDRVYNNQEFSEYGTHHSLSRNVAVTDDATSSSAIGIENPAPANDSEANDVGCQTDRTKEDELLGQYQSNLLSRNEEVYRLKAKHDTLARMSKVDGFDVIFRFVILMLMSLRPFLYRVIKSRLQGVQNSAARLITRTRKREHITSVLKSLHWLPVVYRPLYKLLMYTYKVLNSTTPVYLEELVIPYHPRRSLISESGCLLCVPKTSTATYRNDSASQLPPCGTIYQ</sequence>
<keyword evidence="2" id="KW-1185">Reference proteome</keyword>
<gene>
    <name evidence="1" type="ORF">LSH36_1353g00016</name>
</gene>